<dbReference type="Proteomes" id="UP001472677">
    <property type="component" value="Unassembled WGS sequence"/>
</dbReference>
<gene>
    <name evidence="2" type="ORF">V6N12_010744</name>
</gene>
<keyword evidence="3" id="KW-1185">Reference proteome</keyword>
<protein>
    <submittedName>
        <fullName evidence="2">Uncharacterized protein</fullName>
    </submittedName>
</protein>
<name>A0ABR2ELB0_9ROSI</name>
<dbReference type="EMBL" id="JBBPBM010000012">
    <property type="protein sequence ID" value="KAK8562671.1"/>
    <property type="molecule type" value="Genomic_DNA"/>
</dbReference>
<keyword evidence="1" id="KW-0175">Coiled coil</keyword>
<sequence length="118" mass="13773">MYSSACHSQPEVWPSTVTAHRMLSNFKVMAAIERSNRTVTQESLVRKRVAKVEEQLKRLREKNRRKELTQVMYQNLGGNGNTVKKEDLNDLSWLIDQNLNAIDNRLHMCIESFVLQQK</sequence>
<accession>A0ABR2ELB0</accession>
<evidence type="ECO:0000313" key="2">
    <source>
        <dbReference type="EMBL" id="KAK8562671.1"/>
    </source>
</evidence>
<comment type="caution">
    <text evidence="2">The sequence shown here is derived from an EMBL/GenBank/DDBJ whole genome shotgun (WGS) entry which is preliminary data.</text>
</comment>
<reference evidence="2 3" key="1">
    <citation type="journal article" date="2024" name="G3 (Bethesda)">
        <title>Genome assembly of Hibiscus sabdariffa L. provides insights into metabolisms of medicinal natural products.</title>
        <authorList>
            <person name="Kim T."/>
        </authorList>
    </citation>
    <scope>NUCLEOTIDE SEQUENCE [LARGE SCALE GENOMIC DNA]</scope>
    <source>
        <strain evidence="2">TK-2024</strain>
        <tissue evidence="2">Old leaves</tissue>
    </source>
</reference>
<proteinExistence type="predicted"/>
<evidence type="ECO:0000313" key="3">
    <source>
        <dbReference type="Proteomes" id="UP001472677"/>
    </source>
</evidence>
<evidence type="ECO:0000256" key="1">
    <source>
        <dbReference type="SAM" id="Coils"/>
    </source>
</evidence>
<feature type="coiled-coil region" evidence="1">
    <location>
        <begin position="42"/>
        <end position="69"/>
    </location>
</feature>
<organism evidence="2 3">
    <name type="scientific">Hibiscus sabdariffa</name>
    <name type="common">roselle</name>
    <dbReference type="NCBI Taxonomy" id="183260"/>
    <lineage>
        <taxon>Eukaryota</taxon>
        <taxon>Viridiplantae</taxon>
        <taxon>Streptophyta</taxon>
        <taxon>Embryophyta</taxon>
        <taxon>Tracheophyta</taxon>
        <taxon>Spermatophyta</taxon>
        <taxon>Magnoliopsida</taxon>
        <taxon>eudicotyledons</taxon>
        <taxon>Gunneridae</taxon>
        <taxon>Pentapetalae</taxon>
        <taxon>rosids</taxon>
        <taxon>malvids</taxon>
        <taxon>Malvales</taxon>
        <taxon>Malvaceae</taxon>
        <taxon>Malvoideae</taxon>
        <taxon>Hibiscus</taxon>
    </lineage>
</organism>